<evidence type="ECO:0000256" key="8">
    <source>
        <dbReference type="ARBA" id="ARBA00023136"/>
    </source>
</evidence>
<evidence type="ECO:0000259" key="9">
    <source>
        <dbReference type="PROSITE" id="PS50893"/>
    </source>
</evidence>
<evidence type="ECO:0000256" key="7">
    <source>
        <dbReference type="ARBA" id="ARBA00022967"/>
    </source>
</evidence>
<reference evidence="11" key="1">
    <citation type="journal article" date="2019" name="Int. J. Syst. Evol. Microbiol.">
        <title>The Global Catalogue of Microorganisms (GCM) 10K type strain sequencing project: providing services to taxonomists for standard genome sequencing and annotation.</title>
        <authorList>
            <consortium name="The Broad Institute Genomics Platform"/>
            <consortium name="The Broad Institute Genome Sequencing Center for Infectious Disease"/>
            <person name="Wu L."/>
            <person name="Ma J."/>
        </authorList>
    </citation>
    <scope>NUCLEOTIDE SEQUENCE [LARGE SCALE GENOMIC DNA]</scope>
    <source>
        <strain evidence="11">CGMCC 4.7242</strain>
    </source>
</reference>
<keyword evidence="1" id="KW-0813">Transport</keyword>
<keyword evidence="3" id="KW-0762">Sugar transport</keyword>
<dbReference type="InterPro" id="IPR003593">
    <property type="entry name" value="AAA+_ATPase"/>
</dbReference>
<accession>A0ABW4RZK9</accession>
<dbReference type="PANTHER" id="PTHR43790:SF3">
    <property type="entry name" value="D-ALLOSE IMPORT ATP-BINDING PROTEIN ALSA-RELATED"/>
    <property type="match status" value="1"/>
</dbReference>
<keyword evidence="4" id="KW-0677">Repeat</keyword>
<dbReference type="InterPro" id="IPR027417">
    <property type="entry name" value="P-loop_NTPase"/>
</dbReference>
<evidence type="ECO:0000256" key="5">
    <source>
        <dbReference type="ARBA" id="ARBA00022741"/>
    </source>
</evidence>
<evidence type="ECO:0000256" key="3">
    <source>
        <dbReference type="ARBA" id="ARBA00022597"/>
    </source>
</evidence>
<dbReference type="InterPro" id="IPR050107">
    <property type="entry name" value="ABC_carbohydrate_import_ATPase"/>
</dbReference>
<sequence length="531" mass="56329">MTAPAPHPAPTAADDDAPMMLEMRGISKTFGPIRALRDVSLTLRAGEVHALMGENGAGKSTLMKILSGAYTPDPGGEVLVAGAPLATGDPKAAKAAGIAVIYQELSLAPNLTVAENLFLGAEKSRAGIVSRRRMAAETRPILDRLGVNFGPGTPVASLSMGERQLVEIARALGAEARIIVMDEPTTSLSSRETEKLFGVIADLKAQGIAIVYISHRMEEIYRLSDRCSVLRDGSYVGTLDRDELSASRLVSMMVGRDLSTFYKKDHKPAGAGEVVLRVEGMGDGRLVRDCSFELRAGEVLGIAGLVGSGRTELARLIYGADPAATGRVILMGQDVTPRTPREALAAGIVYLTEDRKGLGLFLDMTISENVNLCVMERDALPGRLINFRKAAQRAKEAMKALAVKAPSPRLTVGALSGGNQQKVLLARLLELDPKVILLDEPTRGVDVGAKSEIYRLIDGLAQRGMAVVMISSELPEIIGVADRVLVMRDGMIAGEVSPAPGQPVTQEAIMTLSTGAAPEAPQMTPAEEEPR</sequence>
<dbReference type="CDD" id="cd03215">
    <property type="entry name" value="ABC_Carb_Monos_II"/>
    <property type="match status" value="1"/>
</dbReference>
<organism evidence="10 11">
    <name type="scientific">Halodurantibacterium flavum</name>
    <dbReference type="NCBI Taxonomy" id="1382802"/>
    <lineage>
        <taxon>Bacteria</taxon>
        <taxon>Pseudomonadati</taxon>
        <taxon>Pseudomonadota</taxon>
        <taxon>Alphaproteobacteria</taxon>
        <taxon>Rhodobacterales</taxon>
        <taxon>Paracoccaceae</taxon>
        <taxon>Halodurantibacterium</taxon>
    </lineage>
</organism>
<comment type="caution">
    <text evidence="10">The sequence shown here is derived from an EMBL/GenBank/DDBJ whole genome shotgun (WGS) entry which is preliminary data.</text>
</comment>
<keyword evidence="2" id="KW-1003">Cell membrane</keyword>
<dbReference type="EMBL" id="JBHUGH010000001">
    <property type="protein sequence ID" value="MFD1910772.1"/>
    <property type="molecule type" value="Genomic_DNA"/>
</dbReference>
<evidence type="ECO:0000256" key="4">
    <source>
        <dbReference type="ARBA" id="ARBA00022737"/>
    </source>
</evidence>
<evidence type="ECO:0000313" key="11">
    <source>
        <dbReference type="Proteomes" id="UP001597353"/>
    </source>
</evidence>
<dbReference type="SUPFAM" id="SSF52540">
    <property type="entry name" value="P-loop containing nucleoside triphosphate hydrolases"/>
    <property type="match status" value="2"/>
</dbReference>
<dbReference type="GO" id="GO:0005524">
    <property type="term" value="F:ATP binding"/>
    <property type="evidence" value="ECO:0007669"/>
    <property type="project" value="UniProtKB-KW"/>
</dbReference>
<keyword evidence="7" id="KW-1278">Translocase</keyword>
<dbReference type="SMART" id="SM00382">
    <property type="entry name" value="AAA"/>
    <property type="match status" value="2"/>
</dbReference>
<evidence type="ECO:0000256" key="1">
    <source>
        <dbReference type="ARBA" id="ARBA00022448"/>
    </source>
</evidence>
<dbReference type="Proteomes" id="UP001597353">
    <property type="component" value="Unassembled WGS sequence"/>
</dbReference>
<keyword evidence="5" id="KW-0547">Nucleotide-binding</keyword>
<feature type="domain" description="ABC transporter" evidence="9">
    <location>
        <begin position="269"/>
        <end position="514"/>
    </location>
</feature>
<keyword evidence="6 10" id="KW-0067">ATP-binding</keyword>
<evidence type="ECO:0000256" key="2">
    <source>
        <dbReference type="ARBA" id="ARBA00022475"/>
    </source>
</evidence>
<proteinExistence type="predicted"/>
<keyword evidence="8" id="KW-0472">Membrane</keyword>
<dbReference type="InterPro" id="IPR003439">
    <property type="entry name" value="ABC_transporter-like_ATP-bd"/>
</dbReference>
<feature type="domain" description="ABC transporter" evidence="9">
    <location>
        <begin position="21"/>
        <end position="257"/>
    </location>
</feature>
<gene>
    <name evidence="10" type="ORF">ACFSGJ_00925</name>
</gene>
<protein>
    <submittedName>
        <fullName evidence="10">Sugar ABC transporter ATP-binding protein</fullName>
    </submittedName>
</protein>
<dbReference type="RefSeq" id="WP_390258685.1">
    <property type="nucleotide sequence ID" value="NZ_JBHUGH010000001.1"/>
</dbReference>
<keyword evidence="11" id="KW-1185">Reference proteome</keyword>
<evidence type="ECO:0000256" key="6">
    <source>
        <dbReference type="ARBA" id="ARBA00022840"/>
    </source>
</evidence>
<dbReference type="PANTHER" id="PTHR43790">
    <property type="entry name" value="CARBOHYDRATE TRANSPORT ATP-BINDING PROTEIN MG119-RELATED"/>
    <property type="match status" value="1"/>
</dbReference>
<evidence type="ECO:0000313" key="10">
    <source>
        <dbReference type="EMBL" id="MFD1910772.1"/>
    </source>
</evidence>
<dbReference type="PROSITE" id="PS50893">
    <property type="entry name" value="ABC_TRANSPORTER_2"/>
    <property type="match status" value="2"/>
</dbReference>
<name>A0ABW4RZK9_9RHOB</name>
<dbReference type="InterPro" id="IPR017871">
    <property type="entry name" value="ABC_transporter-like_CS"/>
</dbReference>
<dbReference type="Gene3D" id="3.40.50.300">
    <property type="entry name" value="P-loop containing nucleotide triphosphate hydrolases"/>
    <property type="match status" value="2"/>
</dbReference>
<dbReference type="CDD" id="cd03216">
    <property type="entry name" value="ABC_Carb_Monos_I"/>
    <property type="match status" value="1"/>
</dbReference>
<dbReference type="PROSITE" id="PS00211">
    <property type="entry name" value="ABC_TRANSPORTER_1"/>
    <property type="match status" value="1"/>
</dbReference>
<dbReference type="Pfam" id="PF00005">
    <property type="entry name" value="ABC_tran"/>
    <property type="match status" value="2"/>
</dbReference>